<protein>
    <submittedName>
        <fullName evidence="1">Uncharacterized protein</fullName>
    </submittedName>
</protein>
<gene>
    <name evidence="1" type="ORF">Bfra_010568</name>
</gene>
<dbReference type="EMBL" id="JABFCT010000028">
    <property type="protein sequence ID" value="KAF5867593.1"/>
    <property type="molecule type" value="Genomic_DNA"/>
</dbReference>
<evidence type="ECO:0000313" key="1">
    <source>
        <dbReference type="EMBL" id="KAF5867593.1"/>
    </source>
</evidence>
<dbReference type="OrthoDB" id="3533864at2759"/>
<name>A0A8H6AF29_9HELO</name>
<keyword evidence="2" id="KW-1185">Reference proteome</keyword>
<comment type="caution">
    <text evidence="1">The sequence shown here is derived from an EMBL/GenBank/DDBJ whole genome shotgun (WGS) entry which is preliminary data.</text>
</comment>
<evidence type="ECO:0000313" key="2">
    <source>
        <dbReference type="Proteomes" id="UP000531561"/>
    </source>
</evidence>
<accession>A0A8H6AF29</accession>
<sequence length="143" mass="16690">MKRDSRRKEKRICFIKLLGLACKNEDSQFESFVKGKDIRKTGHNIVELAVIWLWDDGFDIRGNLYLNTSRLNDQVTRLNHAVGDLQDSTTETPNESLIEIIRQVEEMAREIIRRVAEIERELALISAIRALENLRNLVREARE</sequence>
<proteinExistence type="predicted"/>
<dbReference type="RefSeq" id="XP_037186542.1">
    <property type="nucleotide sequence ID" value="XM_037340899.1"/>
</dbReference>
<dbReference type="GeneID" id="59264591"/>
<dbReference type="AlphaFoldDB" id="A0A8H6AF29"/>
<dbReference type="Proteomes" id="UP000531561">
    <property type="component" value="Unassembled WGS sequence"/>
</dbReference>
<organism evidence="1 2">
    <name type="scientific">Botrytis fragariae</name>
    <dbReference type="NCBI Taxonomy" id="1964551"/>
    <lineage>
        <taxon>Eukaryota</taxon>
        <taxon>Fungi</taxon>
        <taxon>Dikarya</taxon>
        <taxon>Ascomycota</taxon>
        <taxon>Pezizomycotina</taxon>
        <taxon>Leotiomycetes</taxon>
        <taxon>Helotiales</taxon>
        <taxon>Sclerotiniaceae</taxon>
        <taxon>Botrytis</taxon>
    </lineage>
</organism>
<reference evidence="1 2" key="1">
    <citation type="journal article" date="2020" name="Phytopathology">
        <title>A high-quality genome resource of Botrytis fragariae, a new and rapidly spreading fungal pathogen causing strawberry gray mold in the U.S.A.</title>
        <authorList>
            <person name="Wu Y."/>
            <person name="Saski C.A."/>
            <person name="Schnabel G."/>
            <person name="Xiao S."/>
            <person name="Hu M."/>
        </authorList>
    </citation>
    <scope>NUCLEOTIDE SEQUENCE [LARGE SCALE GENOMIC DNA]</scope>
    <source>
        <strain evidence="1 2">BVB16</strain>
    </source>
</reference>